<gene>
    <name evidence="1" type="ORF">AYI68_g3366</name>
</gene>
<evidence type="ECO:0000313" key="2">
    <source>
        <dbReference type="Proteomes" id="UP000187455"/>
    </source>
</evidence>
<accession>A0A1R0H036</accession>
<reference evidence="1 2" key="1">
    <citation type="journal article" date="2016" name="Mol. Biol. Evol.">
        <title>Genome-Wide Survey of Gut Fungi (Harpellales) Reveals the First Horizontally Transferred Ubiquitin Gene from a Mosquito Host.</title>
        <authorList>
            <person name="Wang Y."/>
            <person name="White M.M."/>
            <person name="Kvist S."/>
            <person name="Moncalvo J.M."/>
        </authorList>
    </citation>
    <scope>NUCLEOTIDE SEQUENCE [LARGE SCALE GENOMIC DNA]</scope>
    <source>
        <strain evidence="1 2">ALG-7-W6</strain>
    </source>
</reference>
<name>A0A1R0H036_9FUNG</name>
<dbReference type="Proteomes" id="UP000187455">
    <property type="component" value="Unassembled WGS sequence"/>
</dbReference>
<comment type="caution">
    <text evidence="1">The sequence shown here is derived from an EMBL/GenBank/DDBJ whole genome shotgun (WGS) entry which is preliminary data.</text>
</comment>
<keyword evidence="2" id="KW-1185">Reference proteome</keyword>
<protein>
    <submittedName>
        <fullName evidence="1">Uncharacterized protein</fullName>
    </submittedName>
</protein>
<dbReference type="OrthoDB" id="5769871at2759"/>
<organism evidence="1 2">
    <name type="scientific">Smittium mucronatum</name>
    <dbReference type="NCBI Taxonomy" id="133383"/>
    <lineage>
        <taxon>Eukaryota</taxon>
        <taxon>Fungi</taxon>
        <taxon>Fungi incertae sedis</taxon>
        <taxon>Zoopagomycota</taxon>
        <taxon>Kickxellomycotina</taxon>
        <taxon>Harpellomycetes</taxon>
        <taxon>Harpellales</taxon>
        <taxon>Legeriomycetaceae</taxon>
        <taxon>Smittium</taxon>
    </lineage>
</organism>
<sequence length="394" mass="43594">MASILLSKPICPNLAHGENLPVFNLYISLRHHLSFLKMRFEKLKCISLIVTYIFPVLAQLDPCIGFLAPILPQSVDSSEITKNYGEVNPINLHCSSSTHDFSVTLGLFSDGDFFLAFTDSFGFYSPNGVVQARVGLSSNRNSVSRGRISSHQKRYNLEKGIRPQYKRQIYAYLLIEYSNSTLTISRDNNSIIKYATKDFDISQFLFSSSSGVANIFYGKSKCIPNSIAVSTCLSVNECISISPANDINLKPNDAEIIYNPDTYTRIPCYDSSFSFTASVNTNSDIFIAILKDADFSVTFYEVKIGIISDESSISLGKSIITSPNSSLATDNVSVSVSIEYDAPSAMFKTYINSSLAAEISIPDWNFNFLAFSAYNGVAEITTCSFRCYYSDGCH</sequence>
<proteinExistence type="predicted"/>
<dbReference type="EMBL" id="LSSL01001462">
    <property type="protein sequence ID" value="OLY82514.1"/>
    <property type="molecule type" value="Genomic_DNA"/>
</dbReference>
<evidence type="ECO:0000313" key="1">
    <source>
        <dbReference type="EMBL" id="OLY82514.1"/>
    </source>
</evidence>
<dbReference type="AlphaFoldDB" id="A0A1R0H036"/>